<feature type="chain" id="PRO_5046272722" evidence="2">
    <location>
        <begin position="24"/>
        <end position="214"/>
    </location>
</feature>
<organism evidence="3 4">
    <name type="scientific">Thiopseudomonas acetoxidans</name>
    <dbReference type="NCBI Taxonomy" id="3041622"/>
    <lineage>
        <taxon>Bacteria</taxon>
        <taxon>Pseudomonadati</taxon>
        <taxon>Pseudomonadota</taxon>
        <taxon>Gammaproteobacteria</taxon>
        <taxon>Pseudomonadales</taxon>
        <taxon>Pseudomonadaceae</taxon>
        <taxon>Thiopseudomonas</taxon>
    </lineage>
</organism>
<dbReference type="InterPro" id="IPR008719">
    <property type="entry name" value="N2O_reductase_NosL"/>
</dbReference>
<dbReference type="Gene3D" id="3.30.70.2050">
    <property type="match status" value="1"/>
</dbReference>
<dbReference type="EMBL" id="JAUCDY010000004">
    <property type="protein sequence ID" value="MDM7857605.1"/>
    <property type="molecule type" value="Genomic_DNA"/>
</dbReference>
<feature type="region of interest" description="Disordered" evidence="1">
    <location>
        <begin position="188"/>
        <end position="214"/>
    </location>
</feature>
<feature type="signal peptide" evidence="2">
    <location>
        <begin position="1"/>
        <end position="23"/>
    </location>
</feature>
<gene>
    <name evidence="3" type="ORF">QEZ41_04855</name>
</gene>
<dbReference type="Proteomes" id="UP001241056">
    <property type="component" value="Unassembled WGS sequence"/>
</dbReference>
<evidence type="ECO:0000256" key="2">
    <source>
        <dbReference type="SAM" id="SignalP"/>
    </source>
</evidence>
<name>A0ABT7SN38_9GAMM</name>
<accession>A0ABT7SN38</accession>
<evidence type="ECO:0000313" key="3">
    <source>
        <dbReference type="EMBL" id="MDM7857605.1"/>
    </source>
</evidence>
<dbReference type="PANTHER" id="PTHR41247:SF1">
    <property type="entry name" value="HTH-TYPE TRANSCRIPTIONAL REPRESSOR YCNK"/>
    <property type="match status" value="1"/>
</dbReference>
<protein>
    <submittedName>
        <fullName evidence="3">Nitrous oxide reductase accessory protein NosL</fullName>
    </submittedName>
</protein>
<sequence>MKETIKKALGFGAVLFTALWLTACTEENKPQVSTDPVAFHAGDECHVCGMLITEWPGAKGQSINKQNGETHKFCSTVDMFSWWLQPENKTLQAQIYVHDMAKTHWDTPEDEHLIDARKAWYVVGSDMLGAMGPSLVSYSDKAAAEKLAHDRGGRVISFEQIDLAVLKEIAQAGHEHAAEHGDKMQMMHGQEDAGHEHESMEHEGDVIEHDELAH</sequence>
<comment type="caution">
    <text evidence="3">The sequence shown here is derived from an EMBL/GenBank/DDBJ whole genome shotgun (WGS) entry which is preliminary data.</text>
</comment>
<dbReference type="RefSeq" id="WP_289410262.1">
    <property type="nucleotide sequence ID" value="NZ_JAUCDY010000004.1"/>
</dbReference>
<reference evidence="3 4" key="1">
    <citation type="submission" date="2023-06" db="EMBL/GenBank/DDBJ databases">
        <title>Thiopseudomonas sp. CY1220 draft genome sequence.</title>
        <authorList>
            <person name="Zhao G."/>
            <person name="An M."/>
        </authorList>
    </citation>
    <scope>NUCLEOTIDE SEQUENCE [LARGE SCALE GENOMIC DNA]</scope>
    <source>
        <strain evidence="3 4">CY1220</strain>
    </source>
</reference>
<dbReference type="SUPFAM" id="SSF160387">
    <property type="entry name" value="NosL/MerB-like"/>
    <property type="match status" value="1"/>
</dbReference>
<proteinExistence type="predicted"/>
<dbReference type="Pfam" id="PF05573">
    <property type="entry name" value="NosL"/>
    <property type="match status" value="1"/>
</dbReference>
<keyword evidence="2" id="KW-0732">Signal</keyword>
<dbReference type="PANTHER" id="PTHR41247">
    <property type="entry name" value="HTH-TYPE TRANSCRIPTIONAL REPRESSOR YCNK"/>
    <property type="match status" value="1"/>
</dbReference>
<evidence type="ECO:0000256" key="1">
    <source>
        <dbReference type="SAM" id="MobiDB-lite"/>
    </source>
</evidence>
<dbReference type="Gene3D" id="3.30.70.2060">
    <property type="match status" value="1"/>
</dbReference>
<keyword evidence="4" id="KW-1185">Reference proteome</keyword>
<dbReference type="PROSITE" id="PS51257">
    <property type="entry name" value="PROKAR_LIPOPROTEIN"/>
    <property type="match status" value="1"/>
</dbReference>
<evidence type="ECO:0000313" key="4">
    <source>
        <dbReference type="Proteomes" id="UP001241056"/>
    </source>
</evidence>